<dbReference type="InterPro" id="IPR036259">
    <property type="entry name" value="MFS_trans_sf"/>
</dbReference>
<dbReference type="InterPro" id="IPR050171">
    <property type="entry name" value="MFS_Transporters"/>
</dbReference>
<dbReference type="AlphaFoldDB" id="A0A6I4I6X4"/>
<gene>
    <name evidence="9" type="ORF">GO620_005055</name>
</gene>
<name>A0A6I4I6X4_9SPHI</name>
<keyword evidence="7" id="KW-0472">Membrane</keyword>
<keyword evidence="3" id="KW-1003">Cell membrane</keyword>
<protein>
    <submittedName>
        <fullName evidence="9">Peptide MFS transporter</fullName>
    </submittedName>
</protein>
<dbReference type="KEGG" id="mgik:GO620_005055"/>
<dbReference type="CDD" id="cd17346">
    <property type="entry name" value="MFS_DtpA_like"/>
    <property type="match status" value="1"/>
</dbReference>
<dbReference type="PROSITE" id="PS01023">
    <property type="entry name" value="PTR2_2"/>
    <property type="match status" value="1"/>
</dbReference>
<keyword evidence="2 8" id="KW-0813">Transport</keyword>
<evidence type="ECO:0000313" key="9">
    <source>
        <dbReference type="EMBL" id="QQL50830.1"/>
    </source>
</evidence>
<evidence type="ECO:0000256" key="4">
    <source>
        <dbReference type="ARBA" id="ARBA00022692"/>
    </source>
</evidence>
<dbReference type="Gene3D" id="1.20.1250.20">
    <property type="entry name" value="MFS general substrate transporter like domains"/>
    <property type="match status" value="1"/>
</dbReference>
<proteinExistence type="inferred from homology"/>
<keyword evidence="10" id="KW-1185">Reference proteome</keyword>
<evidence type="ECO:0000256" key="7">
    <source>
        <dbReference type="ARBA" id="ARBA00023136"/>
    </source>
</evidence>
<evidence type="ECO:0000256" key="3">
    <source>
        <dbReference type="ARBA" id="ARBA00022475"/>
    </source>
</evidence>
<keyword evidence="6" id="KW-1133">Transmembrane helix</keyword>
<keyword evidence="4 8" id="KW-0812">Transmembrane</keyword>
<sequence>MSTEPDIVALDASNLTPQKGHPKGLFVLFSTEMWERFNFYGMRALLTLFLVNALNFSDKDAAIIYGGFLGLSYLTPMLGGYIADQFLGNRSCIILGGMIMGCGQLLLFLSGYTYTGNVDLAKMIMWGALAVIIIGNGFFKPNISSLVGQIYRKGDSRLDSAFTIFYMGINVGAFLGMTICPLLGDVKHGEMRVVEAFKWGFLAAGAAMFLGTVMFIFLKNKYVVDPDGNGVGTRPKGNSSTLSPTGEVEKANFSTTAIIAVAITMIALFFGIHVLSADPNPIKSWVYPFIYAAGISLAILILTDKSITKVERDRIIVLYIVAFFVIFFWSAFEQAGSSLTFVADKQTDLNVFGWQMPPSLVQNANSLFIVVFALPFSILWLFLQKRGMEPISPVKQSLGLLLLAIGYYIIAIQMKAIGNTGKVAVIWLIIMYLFHTLGELCLSPIGLSLVAKLAPKRFSSLLMGVWFLGNAAGYALAGTLGAIIPATGDKYEFAAKNGIDLKGVLDGKITATAQQIALLAKEKIDIHYPTFAGFTIHNLYEFFMVFVSLAGLASVVLFVISGFLKKMMHGVR</sequence>
<evidence type="ECO:0000256" key="8">
    <source>
        <dbReference type="RuleBase" id="RU003755"/>
    </source>
</evidence>
<dbReference type="EMBL" id="CP066775">
    <property type="protein sequence ID" value="QQL50830.1"/>
    <property type="molecule type" value="Genomic_DNA"/>
</dbReference>
<dbReference type="GO" id="GO:0005886">
    <property type="term" value="C:plasma membrane"/>
    <property type="evidence" value="ECO:0007669"/>
    <property type="project" value="UniProtKB-SubCell"/>
</dbReference>
<accession>A0A6I4I6X4</accession>
<organism evidence="9 10">
    <name type="scientific">Mucilaginibacter ginkgonis</name>
    <dbReference type="NCBI Taxonomy" id="2682091"/>
    <lineage>
        <taxon>Bacteria</taxon>
        <taxon>Pseudomonadati</taxon>
        <taxon>Bacteroidota</taxon>
        <taxon>Sphingobacteriia</taxon>
        <taxon>Sphingobacteriales</taxon>
        <taxon>Sphingobacteriaceae</taxon>
        <taxon>Mucilaginibacter</taxon>
    </lineage>
</organism>
<evidence type="ECO:0000256" key="1">
    <source>
        <dbReference type="ARBA" id="ARBA00004651"/>
    </source>
</evidence>
<dbReference type="Pfam" id="PF00854">
    <property type="entry name" value="PTR2"/>
    <property type="match status" value="1"/>
</dbReference>
<dbReference type="PANTHER" id="PTHR23517">
    <property type="entry name" value="RESISTANCE PROTEIN MDTM, PUTATIVE-RELATED-RELATED"/>
    <property type="match status" value="1"/>
</dbReference>
<dbReference type="InterPro" id="IPR018456">
    <property type="entry name" value="PTR2_symporter_CS"/>
</dbReference>
<evidence type="ECO:0000313" key="10">
    <source>
        <dbReference type="Proteomes" id="UP000429232"/>
    </source>
</evidence>
<dbReference type="RefSeq" id="WP_157526671.1">
    <property type="nucleotide sequence ID" value="NZ_CP066775.1"/>
</dbReference>
<dbReference type="Proteomes" id="UP000429232">
    <property type="component" value="Chromosome"/>
</dbReference>
<dbReference type="PANTHER" id="PTHR23517:SF15">
    <property type="entry name" value="PROTON-DEPENDENT OLIGOPEPTIDE FAMILY TRANSPORT PROTEIN"/>
    <property type="match status" value="1"/>
</dbReference>
<dbReference type="SUPFAM" id="SSF103473">
    <property type="entry name" value="MFS general substrate transporter"/>
    <property type="match status" value="1"/>
</dbReference>
<comment type="similarity">
    <text evidence="8">Belongs to the major facilitator superfamily. Proton-dependent oligopeptide transporter (POT/PTR) (TC 2.A.17) family.</text>
</comment>
<comment type="subcellular location">
    <subcellularLocation>
        <location evidence="1">Cell membrane</location>
        <topology evidence="1">Multi-pass membrane protein</topology>
    </subcellularLocation>
    <subcellularLocation>
        <location evidence="8">Membrane</location>
        <topology evidence="8">Multi-pass membrane protein</topology>
    </subcellularLocation>
</comment>
<evidence type="ECO:0000256" key="6">
    <source>
        <dbReference type="ARBA" id="ARBA00022989"/>
    </source>
</evidence>
<dbReference type="NCBIfam" id="TIGR00924">
    <property type="entry name" value="yjdL_sub1_fam"/>
    <property type="match status" value="1"/>
</dbReference>
<keyword evidence="5" id="KW-0653">Protein transport</keyword>
<dbReference type="InterPro" id="IPR000109">
    <property type="entry name" value="POT_fam"/>
</dbReference>
<keyword evidence="5" id="KW-0571">Peptide transport</keyword>
<dbReference type="GO" id="GO:0006857">
    <property type="term" value="P:oligopeptide transport"/>
    <property type="evidence" value="ECO:0007669"/>
    <property type="project" value="InterPro"/>
</dbReference>
<dbReference type="InterPro" id="IPR005279">
    <property type="entry name" value="Dipep/tripep_permease"/>
</dbReference>
<evidence type="ECO:0000256" key="5">
    <source>
        <dbReference type="ARBA" id="ARBA00022856"/>
    </source>
</evidence>
<dbReference type="GO" id="GO:1904680">
    <property type="term" value="F:peptide transmembrane transporter activity"/>
    <property type="evidence" value="ECO:0007669"/>
    <property type="project" value="InterPro"/>
</dbReference>
<reference evidence="9 10" key="1">
    <citation type="submission" date="2020-12" db="EMBL/GenBank/DDBJ databases">
        <title>HMF7856_wgs.fasta genome submission.</title>
        <authorList>
            <person name="Kang H."/>
            <person name="Kim H."/>
            <person name="Joh K."/>
        </authorList>
    </citation>
    <scope>NUCLEOTIDE SEQUENCE [LARGE SCALE GENOMIC DNA]</scope>
    <source>
        <strain evidence="9 10">HMF7856</strain>
    </source>
</reference>
<evidence type="ECO:0000256" key="2">
    <source>
        <dbReference type="ARBA" id="ARBA00022448"/>
    </source>
</evidence>